<dbReference type="Gene3D" id="3.40.630.90">
    <property type="match status" value="1"/>
</dbReference>
<keyword evidence="2" id="KW-0808">Transferase</keyword>
<dbReference type="InterPro" id="IPR041496">
    <property type="entry name" value="YitH/HolE_GNAT"/>
</dbReference>
<sequence length="288" mass="32627">MKVSKLIEITEMDEKDIQDAVELTDKENWSNTTEDWERLYKIGGSIVAKEEGEIIGISTALDFGKIGTIGNVVVKEKKRLAGIGKLLVEKSIERLEKCETIKVHSLMPAASFYRKFDFIPAGMSTYFEFKMDENSMQPFDVFESEDIIPIEECWESVTEIDERQFGGDRKKLLAEFKKTVPEMALAKISDNGEVRSYIMAKGDERYYEIGPWIIEPGCKDWQSLFDKAVSSVKQGSKIGILVPSQNYRITKYLESIGYEAKMYTTDMLRGGAWPNEENICARGGGDKG</sequence>
<dbReference type="SUPFAM" id="SSF55729">
    <property type="entry name" value="Acyl-CoA N-acyltransferases (Nat)"/>
    <property type="match status" value="1"/>
</dbReference>
<organism evidence="2">
    <name type="scientific">uncultured marine group II/III euryarchaeote AD1000_91_C10</name>
    <dbReference type="NCBI Taxonomy" id="1457825"/>
    <lineage>
        <taxon>Archaea</taxon>
        <taxon>Methanobacteriati</taxon>
        <taxon>Methanobacteriota</taxon>
        <taxon>environmental samples</taxon>
    </lineage>
</organism>
<dbReference type="Pfam" id="PF13508">
    <property type="entry name" value="Acetyltransf_7"/>
    <property type="match status" value="1"/>
</dbReference>
<evidence type="ECO:0000259" key="1">
    <source>
        <dbReference type="PROSITE" id="PS51186"/>
    </source>
</evidence>
<accession>A0A075G5S9</accession>
<dbReference type="GO" id="GO:0016747">
    <property type="term" value="F:acyltransferase activity, transferring groups other than amino-acyl groups"/>
    <property type="evidence" value="ECO:0007669"/>
    <property type="project" value="InterPro"/>
</dbReference>
<reference evidence="2" key="1">
    <citation type="journal article" date="2014" name="Genome Biol. Evol.">
        <title>Pangenome evidence for extensive interdomain horizontal transfer affecting lineage core and shell genes in uncultured planktonic thaumarchaeota and euryarchaeota.</title>
        <authorList>
            <person name="Deschamps P."/>
            <person name="Zivanovic Y."/>
            <person name="Moreira D."/>
            <person name="Rodriguez-Valera F."/>
            <person name="Lopez-Garcia P."/>
        </authorList>
    </citation>
    <scope>NUCLEOTIDE SEQUENCE</scope>
</reference>
<protein>
    <submittedName>
        <fullName evidence="2">GCN5-like N-acetyltransferase</fullName>
    </submittedName>
</protein>
<dbReference type="Pfam" id="PF18014">
    <property type="entry name" value="Acetyltransf_18"/>
    <property type="match status" value="1"/>
</dbReference>
<name>A0A075G5S9_9EURY</name>
<dbReference type="PANTHER" id="PTHR47237:SF2">
    <property type="entry name" value="BLL4206 PROTEIN"/>
    <property type="match status" value="1"/>
</dbReference>
<dbReference type="InterPro" id="IPR000182">
    <property type="entry name" value="GNAT_dom"/>
</dbReference>
<dbReference type="CDD" id="cd04301">
    <property type="entry name" value="NAT_SF"/>
    <property type="match status" value="1"/>
</dbReference>
<evidence type="ECO:0000313" key="2">
    <source>
        <dbReference type="EMBL" id="AIE97112.1"/>
    </source>
</evidence>
<dbReference type="AlphaFoldDB" id="A0A075G5S9"/>
<proteinExistence type="predicted"/>
<dbReference type="InterPro" id="IPR052729">
    <property type="entry name" value="Acyl/Acetyltrans_Enzymes"/>
</dbReference>
<dbReference type="InterPro" id="IPR016181">
    <property type="entry name" value="Acyl_CoA_acyltransferase"/>
</dbReference>
<feature type="domain" description="N-acetyltransferase" evidence="1">
    <location>
        <begin position="7"/>
        <end position="141"/>
    </location>
</feature>
<dbReference type="Gene3D" id="3.40.630.30">
    <property type="match status" value="1"/>
</dbReference>
<dbReference type="EMBL" id="KF900498">
    <property type="protein sequence ID" value="AIE97112.1"/>
    <property type="molecule type" value="Genomic_DNA"/>
</dbReference>
<dbReference type="PANTHER" id="PTHR47237">
    <property type="entry name" value="SLL0310 PROTEIN"/>
    <property type="match status" value="1"/>
</dbReference>
<dbReference type="PROSITE" id="PS51186">
    <property type="entry name" value="GNAT"/>
    <property type="match status" value="1"/>
</dbReference>